<dbReference type="Pfam" id="PF00561">
    <property type="entry name" value="Abhydrolase_1"/>
    <property type="match status" value="1"/>
</dbReference>
<gene>
    <name evidence="8" type="ORF">D5S18_11480</name>
</gene>
<dbReference type="InterPro" id="IPR051601">
    <property type="entry name" value="Serine_prot/Carboxylest_S33"/>
</dbReference>
<dbReference type="PANTHER" id="PTHR43248:SF29">
    <property type="entry name" value="TRIPEPTIDYL AMINOPEPTIDASE"/>
    <property type="match status" value="1"/>
</dbReference>
<evidence type="ECO:0000313" key="9">
    <source>
        <dbReference type="Proteomes" id="UP000266677"/>
    </source>
</evidence>
<accession>A0A3A4K7Z5</accession>
<dbReference type="InterPro" id="IPR000073">
    <property type="entry name" value="AB_hydrolase_1"/>
</dbReference>
<protein>
    <submittedName>
        <fullName evidence="8">Alpha/beta hydrolase</fullName>
    </submittedName>
</protein>
<evidence type="ECO:0000256" key="4">
    <source>
        <dbReference type="SAM" id="MobiDB-lite"/>
    </source>
</evidence>
<evidence type="ECO:0000256" key="1">
    <source>
        <dbReference type="ARBA" id="ARBA00010088"/>
    </source>
</evidence>
<dbReference type="Gene3D" id="3.40.50.1820">
    <property type="entry name" value="alpha/beta hydrolase"/>
    <property type="match status" value="1"/>
</dbReference>
<feature type="domain" description="Peptidase S33 tripeptidyl aminopeptidase-like C-terminal" evidence="7">
    <location>
        <begin position="424"/>
        <end position="512"/>
    </location>
</feature>
<dbReference type="InterPro" id="IPR013595">
    <property type="entry name" value="Pept_S33_TAP-like_C"/>
</dbReference>
<dbReference type="GO" id="GO:0016787">
    <property type="term" value="F:hydrolase activity"/>
    <property type="evidence" value="ECO:0007669"/>
    <property type="project" value="UniProtKB-KW"/>
</dbReference>
<feature type="region of interest" description="Disordered" evidence="4">
    <location>
        <begin position="134"/>
        <end position="158"/>
    </location>
</feature>
<dbReference type="PANTHER" id="PTHR43248">
    <property type="entry name" value="2-SUCCINYL-6-HYDROXY-2,4-CYCLOHEXADIENE-1-CARBOXYLATE SYNTHASE"/>
    <property type="match status" value="1"/>
</dbReference>
<keyword evidence="2 5" id="KW-0732">Signal</keyword>
<feature type="domain" description="AB hydrolase-1" evidence="6">
    <location>
        <begin position="87"/>
        <end position="237"/>
    </location>
</feature>
<sequence>MPRTRSFSRVLTALAVGLGALIPATAAAAPQPVFGACPEGAVQADRGAECATVGVPMDYTDPDGPRIEVTVSRIAAIGGRRGALFTNPGGPGADALDFWARRVDVMPSELTHYDRYAVQPRGLRWATPLRCGATAEGSSGERVSLGGGSRESMKKSCDADQPGYLDTITTENTARDLDAVRAALGLDRIGYLGTSYGTYLGAVYASLFPQRVERMVLDSNVNPDWVWTEEFAQQQMASKARLDDLFAWIADHRDDYHLGDTALQVYQTWVRLVAAQGGGWYANLTPPPASVADLPGTLPEPLAQIARDGFNSGMEQAGKVQNLLRALISGGASAQVPLLGATSVASYSRTFWPILAGAMADLVADPTNVGRLQAIAGAAGSDPTGRFVFSAITCNENTVHGRLELVGAAVGTIVSGGNAMDARADLVRSGLACGGWPAVATPVPLTGAGLRTKPLLLQSKHDALTAYAGGPAMARALGGTLITVEGGDHGAFGRHNTVVDDAVVEYLRTGTVAVVSAEQAPLR</sequence>
<keyword evidence="3 8" id="KW-0378">Hydrolase</keyword>
<evidence type="ECO:0000256" key="5">
    <source>
        <dbReference type="SAM" id="SignalP"/>
    </source>
</evidence>
<proteinExistence type="inferred from homology"/>
<evidence type="ECO:0000256" key="2">
    <source>
        <dbReference type="ARBA" id="ARBA00022729"/>
    </source>
</evidence>
<dbReference type="SUPFAM" id="SSF53474">
    <property type="entry name" value="alpha/beta-Hydrolases"/>
    <property type="match status" value="1"/>
</dbReference>
<dbReference type="InterPro" id="IPR029058">
    <property type="entry name" value="AB_hydrolase_fold"/>
</dbReference>
<dbReference type="Proteomes" id="UP000266677">
    <property type="component" value="Unassembled WGS sequence"/>
</dbReference>
<feature type="chain" id="PRO_5017257887" evidence="5">
    <location>
        <begin position="29"/>
        <end position="523"/>
    </location>
</feature>
<reference evidence="8 9" key="1">
    <citation type="submission" date="2018-09" db="EMBL/GenBank/DDBJ databases">
        <title>YIM PH21274 draft genome.</title>
        <authorList>
            <person name="Miao C."/>
        </authorList>
    </citation>
    <scope>NUCLEOTIDE SEQUENCE [LARGE SCALE GENOMIC DNA]</scope>
    <source>
        <strain evidence="8 9">YIM PH 21724</strain>
    </source>
</reference>
<dbReference type="RefSeq" id="WP_120040630.1">
    <property type="nucleotide sequence ID" value="NZ_QZFU01000016.1"/>
</dbReference>
<comment type="caution">
    <text evidence="8">The sequence shown here is derived from an EMBL/GenBank/DDBJ whole genome shotgun (WGS) entry which is preliminary data.</text>
</comment>
<dbReference type="OrthoDB" id="4447445at2"/>
<feature type="signal peptide" evidence="5">
    <location>
        <begin position="1"/>
        <end position="28"/>
    </location>
</feature>
<evidence type="ECO:0000313" key="8">
    <source>
        <dbReference type="EMBL" id="RJO77259.1"/>
    </source>
</evidence>
<evidence type="ECO:0000259" key="6">
    <source>
        <dbReference type="Pfam" id="PF00561"/>
    </source>
</evidence>
<organism evidence="8 9">
    <name type="scientific">Nocardia panacis</name>
    <dbReference type="NCBI Taxonomy" id="2340916"/>
    <lineage>
        <taxon>Bacteria</taxon>
        <taxon>Bacillati</taxon>
        <taxon>Actinomycetota</taxon>
        <taxon>Actinomycetes</taxon>
        <taxon>Mycobacteriales</taxon>
        <taxon>Nocardiaceae</taxon>
        <taxon>Nocardia</taxon>
    </lineage>
</organism>
<evidence type="ECO:0000259" key="7">
    <source>
        <dbReference type="Pfam" id="PF08386"/>
    </source>
</evidence>
<name>A0A3A4K7Z5_9NOCA</name>
<comment type="similarity">
    <text evidence="1">Belongs to the peptidase S33 family.</text>
</comment>
<dbReference type="AlphaFoldDB" id="A0A3A4K7Z5"/>
<dbReference type="Pfam" id="PF08386">
    <property type="entry name" value="Abhydrolase_4"/>
    <property type="match status" value="1"/>
</dbReference>
<dbReference type="EMBL" id="QZFU01000016">
    <property type="protein sequence ID" value="RJO77259.1"/>
    <property type="molecule type" value="Genomic_DNA"/>
</dbReference>
<evidence type="ECO:0000256" key="3">
    <source>
        <dbReference type="ARBA" id="ARBA00022801"/>
    </source>
</evidence>
<keyword evidence="9" id="KW-1185">Reference proteome</keyword>